<dbReference type="InterPro" id="IPR001304">
    <property type="entry name" value="C-type_lectin-like"/>
</dbReference>
<dbReference type="GO" id="GO:0009986">
    <property type="term" value="C:cell surface"/>
    <property type="evidence" value="ECO:0007669"/>
    <property type="project" value="TreeGrafter"/>
</dbReference>
<evidence type="ECO:0000313" key="8">
    <source>
        <dbReference type="EMBL" id="JAH92928.1"/>
    </source>
</evidence>
<feature type="domain" description="C-type lectin" evidence="7">
    <location>
        <begin position="106"/>
        <end position="216"/>
    </location>
</feature>
<keyword evidence="3" id="KW-0735">Signal-anchor</keyword>
<dbReference type="GO" id="GO:0030246">
    <property type="term" value="F:carbohydrate binding"/>
    <property type="evidence" value="ECO:0007669"/>
    <property type="project" value="UniProtKB-KW"/>
</dbReference>
<dbReference type="InterPro" id="IPR051527">
    <property type="entry name" value="KLR_subfamily_B"/>
</dbReference>
<dbReference type="GO" id="GO:0038023">
    <property type="term" value="F:signaling receptor activity"/>
    <property type="evidence" value="ECO:0007669"/>
    <property type="project" value="TreeGrafter"/>
</dbReference>
<dbReference type="GO" id="GO:0005886">
    <property type="term" value="C:plasma membrane"/>
    <property type="evidence" value="ECO:0007669"/>
    <property type="project" value="TreeGrafter"/>
</dbReference>
<evidence type="ECO:0000256" key="6">
    <source>
        <dbReference type="SAM" id="Phobius"/>
    </source>
</evidence>
<dbReference type="Pfam" id="PF00059">
    <property type="entry name" value="Lectin_C"/>
    <property type="match status" value="1"/>
</dbReference>
<dbReference type="OrthoDB" id="538816at2759"/>
<dbReference type="GeneID" id="118216464"/>
<dbReference type="InterPro" id="IPR033992">
    <property type="entry name" value="NKR-like_CTLD"/>
</dbReference>
<dbReference type="PANTHER" id="PTHR46784:SF1">
    <property type="entry name" value="KILLER CELL LECTIN-LIKE RECEPTOR SUBFAMILY B MEMBER 1"/>
    <property type="match status" value="1"/>
</dbReference>
<evidence type="ECO:0000256" key="3">
    <source>
        <dbReference type="ARBA" id="ARBA00022968"/>
    </source>
</evidence>
<evidence type="ECO:0000256" key="1">
    <source>
        <dbReference type="ARBA" id="ARBA00004606"/>
    </source>
</evidence>
<keyword evidence="2" id="KW-0430">Lectin</keyword>
<protein>
    <recommendedName>
        <fullName evidence="7">C-type lectin domain-containing protein</fullName>
    </recommendedName>
</protein>
<dbReference type="PANTHER" id="PTHR46784">
    <property type="entry name" value="KILLER CELL LECTIN-LIKE RECEPTOR SUBFAMILY B MEMBER 1"/>
    <property type="match status" value="1"/>
</dbReference>
<keyword evidence="5" id="KW-1015">Disulfide bond</keyword>
<keyword evidence="4 6" id="KW-1133">Transmembrane helix</keyword>
<keyword evidence="6" id="KW-0812">Transmembrane</keyword>
<dbReference type="SUPFAM" id="SSF56436">
    <property type="entry name" value="C-type lectin-like"/>
    <property type="match status" value="1"/>
</dbReference>
<evidence type="ECO:0000256" key="2">
    <source>
        <dbReference type="ARBA" id="ARBA00022734"/>
    </source>
</evidence>
<reference evidence="8" key="1">
    <citation type="submission" date="2014-11" db="EMBL/GenBank/DDBJ databases">
        <authorList>
            <person name="Amaro Gonzalez C."/>
        </authorList>
    </citation>
    <scope>NUCLEOTIDE SEQUENCE</scope>
</reference>
<accession>A0A0E9WTX3</accession>
<organism evidence="8">
    <name type="scientific">Anguilla anguilla</name>
    <name type="common">European freshwater eel</name>
    <name type="synonym">Muraena anguilla</name>
    <dbReference type="NCBI Taxonomy" id="7936"/>
    <lineage>
        <taxon>Eukaryota</taxon>
        <taxon>Metazoa</taxon>
        <taxon>Chordata</taxon>
        <taxon>Craniata</taxon>
        <taxon>Vertebrata</taxon>
        <taxon>Euteleostomi</taxon>
        <taxon>Actinopterygii</taxon>
        <taxon>Neopterygii</taxon>
        <taxon>Teleostei</taxon>
        <taxon>Anguilliformes</taxon>
        <taxon>Anguillidae</taxon>
        <taxon>Anguilla</taxon>
    </lineage>
</organism>
<sequence>MTDSVIYTEVKFKKSAGEDTGTGVGKVHINRADTQTQCNSKLIWVLCGAIFILLTAVIGMAIKMVRLHGESSRCGLQFQGGQQRPDRSNTEIPPTLPLCPVNWVTYKELCYFIGSTKITRSSALESCSNISSQLANTEDTDTLRVLRQHMADTSYWIGLNRLGKENGTSWFWMDDRRLQMTSFFSNTDHSERYCATVSKQTIYAEKCDEQKSYICEKKARA</sequence>
<keyword evidence="6" id="KW-0472">Membrane</keyword>
<evidence type="ECO:0000256" key="5">
    <source>
        <dbReference type="ARBA" id="ARBA00023157"/>
    </source>
</evidence>
<comment type="subcellular location">
    <subcellularLocation>
        <location evidence="1">Membrane</location>
        <topology evidence="1">Single-pass type II membrane protein</topology>
    </subcellularLocation>
</comment>
<feature type="transmembrane region" description="Helical" evidence="6">
    <location>
        <begin position="42"/>
        <end position="62"/>
    </location>
</feature>
<proteinExistence type="predicted"/>
<dbReference type="CDD" id="cd03593">
    <property type="entry name" value="CLECT_NK_receptors_like"/>
    <property type="match status" value="1"/>
</dbReference>
<dbReference type="PROSITE" id="PS50041">
    <property type="entry name" value="C_TYPE_LECTIN_2"/>
    <property type="match status" value="1"/>
</dbReference>
<reference evidence="8" key="2">
    <citation type="journal article" date="2015" name="Fish Shellfish Immunol.">
        <title>Early steps in the European eel (Anguilla anguilla)-Vibrio vulnificus interaction in the gills: Role of the RtxA13 toxin.</title>
        <authorList>
            <person name="Callol A."/>
            <person name="Pajuelo D."/>
            <person name="Ebbesson L."/>
            <person name="Teles M."/>
            <person name="MacKenzie S."/>
            <person name="Amaro C."/>
        </authorList>
    </citation>
    <scope>NUCLEOTIDE SEQUENCE</scope>
</reference>
<dbReference type="InterPro" id="IPR016187">
    <property type="entry name" value="CTDL_fold"/>
</dbReference>
<dbReference type="SMART" id="SM00034">
    <property type="entry name" value="CLECT"/>
    <property type="match status" value="1"/>
</dbReference>
<dbReference type="KEGG" id="aang:118216464"/>
<name>A0A0E9WTX3_ANGAN</name>
<dbReference type="AlphaFoldDB" id="A0A0E9WTX3"/>
<dbReference type="EMBL" id="GBXM01015649">
    <property type="protein sequence ID" value="JAH92928.1"/>
    <property type="molecule type" value="Transcribed_RNA"/>
</dbReference>
<dbReference type="RefSeq" id="XP_035253524.1">
    <property type="nucleotide sequence ID" value="XM_035397633.1"/>
</dbReference>
<dbReference type="GO" id="GO:0042269">
    <property type="term" value="P:regulation of natural killer cell mediated cytotoxicity"/>
    <property type="evidence" value="ECO:0007669"/>
    <property type="project" value="TreeGrafter"/>
</dbReference>
<dbReference type="InterPro" id="IPR016186">
    <property type="entry name" value="C-type_lectin-like/link_sf"/>
</dbReference>
<evidence type="ECO:0000256" key="4">
    <source>
        <dbReference type="ARBA" id="ARBA00022989"/>
    </source>
</evidence>
<evidence type="ECO:0000259" key="7">
    <source>
        <dbReference type="PROSITE" id="PS50041"/>
    </source>
</evidence>
<dbReference type="Gene3D" id="3.10.100.10">
    <property type="entry name" value="Mannose-Binding Protein A, subunit A"/>
    <property type="match status" value="1"/>
</dbReference>